<evidence type="ECO:0000313" key="1">
    <source>
        <dbReference type="EMBL" id="KAH3861676.1"/>
    </source>
</evidence>
<organism evidence="1 2">
    <name type="scientific">Dreissena polymorpha</name>
    <name type="common">Zebra mussel</name>
    <name type="synonym">Mytilus polymorpha</name>
    <dbReference type="NCBI Taxonomy" id="45954"/>
    <lineage>
        <taxon>Eukaryota</taxon>
        <taxon>Metazoa</taxon>
        <taxon>Spiralia</taxon>
        <taxon>Lophotrochozoa</taxon>
        <taxon>Mollusca</taxon>
        <taxon>Bivalvia</taxon>
        <taxon>Autobranchia</taxon>
        <taxon>Heteroconchia</taxon>
        <taxon>Euheterodonta</taxon>
        <taxon>Imparidentia</taxon>
        <taxon>Neoheterodontei</taxon>
        <taxon>Myida</taxon>
        <taxon>Dreissenoidea</taxon>
        <taxon>Dreissenidae</taxon>
        <taxon>Dreissena</taxon>
    </lineage>
</organism>
<name>A0A9D4RAX5_DREPO</name>
<gene>
    <name evidence="1" type="ORF">DPMN_024610</name>
</gene>
<reference evidence="1" key="1">
    <citation type="journal article" date="2019" name="bioRxiv">
        <title>The Genome of the Zebra Mussel, Dreissena polymorpha: A Resource for Invasive Species Research.</title>
        <authorList>
            <person name="McCartney M.A."/>
            <person name="Auch B."/>
            <person name="Kono T."/>
            <person name="Mallez S."/>
            <person name="Zhang Y."/>
            <person name="Obille A."/>
            <person name="Becker A."/>
            <person name="Abrahante J.E."/>
            <person name="Garbe J."/>
            <person name="Badalamenti J.P."/>
            <person name="Herman A."/>
            <person name="Mangelson H."/>
            <person name="Liachko I."/>
            <person name="Sullivan S."/>
            <person name="Sone E.D."/>
            <person name="Koren S."/>
            <person name="Silverstein K.A.T."/>
            <person name="Beckman K.B."/>
            <person name="Gohl D.M."/>
        </authorList>
    </citation>
    <scope>NUCLEOTIDE SEQUENCE</scope>
    <source>
        <strain evidence="1">Duluth1</strain>
        <tissue evidence="1">Whole animal</tissue>
    </source>
</reference>
<dbReference type="Proteomes" id="UP000828390">
    <property type="component" value="Unassembled WGS sequence"/>
</dbReference>
<reference evidence="1" key="2">
    <citation type="submission" date="2020-11" db="EMBL/GenBank/DDBJ databases">
        <authorList>
            <person name="McCartney M.A."/>
            <person name="Auch B."/>
            <person name="Kono T."/>
            <person name="Mallez S."/>
            <person name="Becker A."/>
            <person name="Gohl D.M."/>
            <person name="Silverstein K.A.T."/>
            <person name="Koren S."/>
            <person name="Bechman K.B."/>
            <person name="Herman A."/>
            <person name="Abrahante J.E."/>
            <person name="Garbe J."/>
        </authorList>
    </citation>
    <scope>NUCLEOTIDE SEQUENCE</scope>
    <source>
        <strain evidence="1">Duluth1</strain>
        <tissue evidence="1">Whole animal</tissue>
    </source>
</reference>
<dbReference type="EMBL" id="JAIWYP010000002">
    <property type="protein sequence ID" value="KAH3861676.1"/>
    <property type="molecule type" value="Genomic_DNA"/>
</dbReference>
<sequence length="172" mass="19805">MSKIDPNSVTFNRAGYTLENVQNGFKFGLYQQDWLHCCKCPEWTQTVQNQQNWQHSCKCPECIQIRSVSTRLGTFLKMSRTDSHSVSINRTGYTLENIQNGSKIAQNQQDWLQSCKYPEWIQIRSVSTGLGTLLKMSIMDPNSVSSNRTGYTLKNVKNESKFGQYQHGWLHS</sequence>
<dbReference type="AlphaFoldDB" id="A0A9D4RAX5"/>
<protein>
    <submittedName>
        <fullName evidence="1">Uncharacterized protein</fullName>
    </submittedName>
</protein>
<keyword evidence="2" id="KW-1185">Reference proteome</keyword>
<proteinExistence type="predicted"/>
<accession>A0A9D4RAX5</accession>
<comment type="caution">
    <text evidence="1">The sequence shown here is derived from an EMBL/GenBank/DDBJ whole genome shotgun (WGS) entry which is preliminary data.</text>
</comment>
<evidence type="ECO:0000313" key="2">
    <source>
        <dbReference type="Proteomes" id="UP000828390"/>
    </source>
</evidence>